<name>A0A9W7ZI33_9FUNG</name>
<feature type="compositionally biased region" description="Low complexity" evidence="1">
    <location>
        <begin position="200"/>
        <end position="213"/>
    </location>
</feature>
<gene>
    <name evidence="2" type="ORF">IWQ60_012355</name>
</gene>
<comment type="caution">
    <text evidence="2">The sequence shown here is derived from an EMBL/GenBank/DDBJ whole genome shotgun (WGS) entry which is preliminary data.</text>
</comment>
<sequence length="295" mass="30851">MALKVLRKVPAQSKKAIRTMYRMLAHMSTSSAAVPAFAAPSKPSRSPVFAAVPVARSAPQLPPLVFCDFTVFEPAGQFPSVDFTPTTAGALPTQFDPVSPAAAGFFTPEGLSPLPTPQPSSCSTSEPALPQPTARSSNVLSSTSCLYPTHFPAKVDTAVVSALGPRPCSAREPAAPPMSHGSPAPSLPTPSPSSVARCMPAGSSTVSPSPAATTDLDDEELEFLAEYSPEEAAFVLADVEPDWVKLATVDVPITASLFDDEWLIDFIDEGAYFVLADVEPDWAKLAAVDVPLGLV</sequence>
<feature type="region of interest" description="Disordered" evidence="1">
    <location>
        <begin position="106"/>
        <end position="135"/>
    </location>
</feature>
<reference evidence="2" key="1">
    <citation type="submission" date="2022-07" db="EMBL/GenBank/DDBJ databases">
        <title>Phylogenomic reconstructions and comparative analyses of Kickxellomycotina fungi.</title>
        <authorList>
            <person name="Reynolds N.K."/>
            <person name="Stajich J.E."/>
            <person name="Barry K."/>
            <person name="Grigoriev I.V."/>
            <person name="Crous P."/>
            <person name="Smith M.E."/>
        </authorList>
    </citation>
    <scope>NUCLEOTIDE SEQUENCE</scope>
    <source>
        <strain evidence="2">RSA 861</strain>
    </source>
</reference>
<evidence type="ECO:0000313" key="3">
    <source>
        <dbReference type="Proteomes" id="UP001150569"/>
    </source>
</evidence>
<evidence type="ECO:0000256" key="1">
    <source>
        <dbReference type="SAM" id="MobiDB-lite"/>
    </source>
</evidence>
<proteinExistence type="predicted"/>
<dbReference type="EMBL" id="JANBPT010001813">
    <property type="protein sequence ID" value="KAJ1905029.1"/>
    <property type="molecule type" value="Genomic_DNA"/>
</dbReference>
<dbReference type="AlphaFoldDB" id="A0A9W7ZI33"/>
<organism evidence="2 3">
    <name type="scientific">Tieghemiomyces parasiticus</name>
    <dbReference type="NCBI Taxonomy" id="78921"/>
    <lineage>
        <taxon>Eukaryota</taxon>
        <taxon>Fungi</taxon>
        <taxon>Fungi incertae sedis</taxon>
        <taxon>Zoopagomycota</taxon>
        <taxon>Kickxellomycotina</taxon>
        <taxon>Dimargaritomycetes</taxon>
        <taxon>Dimargaritales</taxon>
        <taxon>Dimargaritaceae</taxon>
        <taxon>Tieghemiomyces</taxon>
    </lineage>
</organism>
<keyword evidence="3" id="KW-1185">Reference proteome</keyword>
<evidence type="ECO:0000313" key="2">
    <source>
        <dbReference type="EMBL" id="KAJ1905029.1"/>
    </source>
</evidence>
<protein>
    <submittedName>
        <fullName evidence="2">Uncharacterized protein</fullName>
    </submittedName>
</protein>
<dbReference type="Proteomes" id="UP001150569">
    <property type="component" value="Unassembled WGS sequence"/>
</dbReference>
<feature type="region of interest" description="Disordered" evidence="1">
    <location>
        <begin position="166"/>
        <end position="213"/>
    </location>
</feature>
<accession>A0A9W7ZI33</accession>